<dbReference type="PANTHER" id="PTHR39184:SF1">
    <property type="entry name" value="PBSX PHAGE TERMINASE LARGE SUBUNIT"/>
    <property type="match status" value="1"/>
</dbReference>
<dbReference type="PANTHER" id="PTHR39184">
    <property type="match status" value="1"/>
</dbReference>
<proteinExistence type="predicted"/>
<evidence type="ECO:0000259" key="1">
    <source>
        <dbReference type="Pfam" id="PF04466"/>
    </source>
</evidence>
<organism evidence="3 4">
    <name type="scientific">Clostridium puniceum</name>
    <dbReference type="NCBI Taxonomy" id="29367"/>
    <lineage>
        <taxon>Bacteria</taxon>
        <taxon>Bacillati</taxon>
        <taxon>Bacillota</taxon>
        <taxon>Clostridia</taxon>
        <taxon>Eubacteriales</taxon>
        <taxon>Clostridiaceae</taxon>
        <taxon>Clostridium</taxon>
    </lineage>
</organism>
<comment type="caution">
    <text evidence="3">The sequence shown here is derived from an EMBL/GenBank/DDBJ whole genome shotgun (WGS) entry which is preliminary data.</text>
</comment>
<name>A0A1S8T5B7_9CLOT</name>
<sequence length="439" mass="51233">METVKAQFNPIFKEANLTRKRYRAMKGSAGSGKSVNVAQDYILKLGDMKYKGANLLAVRKSESTHKYSTYAELTGAINRIYGEYADRYWIMKLSPLEITSRVTGNSIIFRGVNDSKQREKLKSINFPNGKLVWIWCEESTELMESDVDILDDRLRGILDNPNLYYQITYTFNPVSASHWIKRKYFDYKSDDIFTHHSTYQSNRFIDEAYHRRMMMRKEQDPEGYKVYGLGDWGETGGIILHNYKIEEFSTEFEMFDNMRLSQDFGFNHANAILRNGFKDGELYICNEIYVHELDTSEIIEIANRRRFEKNLRMYCDSAEPDRIKMWRKAGYNATGVKKLPGSVKAQIDYLKQLKIHIHPSCVDTIKEIQQWKWKKDEKTGLYLDEPVEFMDDAMAALRYSINDKLKITSDGKYSDEIYAKGKGTVNKAADPYNRSKPVF</sequence>
<dbReference type="Gene3D" id="3.40.50.300">
    <property type="entry name" value="P-loop containing nucleotide triphosphate hydrolases"/>
    <property type="match status" value="1"/>
</dbReference>
<dbReference type="OrthoDB" id="9768556at2"/>
<evidence type="ECO:0000313" key="3">
    <source>
        <dbReference type="EMBL" id="OOM72903.1"/>
    </source>
</evidence>
<reference evidence="3 4" key="1">
    <citation type="submission" date="2016-05" db="EMBL/GenBank/DDBJ databases">
        <title>Microbial solvent formation.</title>
        <authorList>
            <person name="Poehlein A."/>
            <person name="Montoya Solano J.D."/>
            <person name="Flitsch S."/>
            <person name="Krabben P."/>
            <person name="Duerre P."/>
            <person name="Daniel R."/>
        </authorList>
    </citation>
    <scope>NUCLEOTIDE SEQUENCE [LARGE SCALE GENOMIC DNA]</scope>
    <source>
        <strain evidence="3 4">DSM 2619</strain>
    </source>
</reference>
<evidence type="ECO:0000259" key="2">
    <source>
        <dbReference type="Pfam" id="PF17288"/>
    </source>
</evidence>
<dbReference type="NCBIfam" id="TIGR01547">
    <property type="entry name" value="phage_term_2"/>
    <property type="match status" value="1"/>
</dbReference>
<dbReference type="Gene3D" id="3.30.420.280">
    <property type="match status" value="1"/>
</dbReference>
<dbReference type="RefSeq" id="WP_077849529.1">
    <property type="nucleotide sequence ID" value="NZ_LZZM01000219.1"/>
</dbReference>
<protein>
    <submittedName>
        <fullName evidence="3">Phage terminase large subunit</fullName>
    </submittedName>
</protein>
<feature type="domain" description="Phage terminase large subunit C-terminal" evidence="2">
    <location>
        <begin position="263"/>
        <end position="403"/>
    </location>
</feature>
<dbReference type="InterPro" id="IPR035413">
    <property type="entry name" value="Terminase_L_C"/>
</dbReference>
<dbReference type="Pfam" id="PF04466">
    <property type="entry name" value="Terminase_3"/>
    <property type="match status" value="1"/>
</dbReference>
<evidence type="ECO:0000313" key="4">
    <source>
        <dbReference type="Proteomes" id="UP000190890"/>
    </source>
</evidence>
<dbReference type="Pfam" id="PF17288">
    <property type="entry name" value="Terminase_3C"/>
    <property type="match status" value="1"/>
</dbReference>
<dbReference type="AlphaFoldDB" id="A0A1S8T5B7"/>
<dbReference type="STRING" id="29367.CLPUN_46060"/>
<dbReference type="EMBL" id="LZZM01000219">
    <property type="protein sequence ID" value="OOM72903.1"/>
    <property type="molecule type" value="Genomic_DNA"/>
</dbReference>
<dbReference type="InterPro" id="IPR052380">
    <property type="entry name" value="Viral_DNA_packaging_terminase"/>
</dbReference>
<dbReference type="InterPro" id="IPR006437">
    <property type="entry name" value="Phage_terminase_lsu"/>
</dbReference>
<keyword evidence="4" id="KW-1185">Reference proteome</keyword>
<feature type="domain" description="Phage terminase large subunit N-terminal" evidence="1">
    <location>
        <begin position="20"/>
        <end position="230"/>
    </location>
</feature>
<dbReference type="Proteomes" id="UP000190890">
    <property type="component" value="Unassembled WGS sequence"/>
</dbReference>
<dbReference type="InterPro" id="IPR035412">
    <property type="entry name" value="Terminase_L_N"/>
</dbReference>
<gene>
    <name evidence="3" type="ORF">CLPUN_46060</name>
</gene>
<accession>A0A1S8T5B7</accession>
<dbReference type="InterPro" id="IPR027417">
    <property type="entry name" value="P-loop_NTPase"/>
</dbReference>